<dbReference type="InterPro" id="IPR014942">
    <property type="entry name" value="AbiEii"/>
</dbReference>
<proteinExistence type="predicted"/>
<evidence type="ECO:0000313" key="1">
    <source>
        <dbReference type="EMBL" id="KKU57092.1"/>
    </source>
</evidence>
<accession>A0A0G1RJ65</accession>
<evidence type="ECO:0000313" key="2">
    <source>
        <dbReference type="Proteomes" id="UP000034307"/>
    </source>
</evidence>
<dbReference type="AlphaFoldDB" id="A0A0G1RJ65"/>
<sequence>MLNTSLHRQIILQVLKSIYSNPSLGSALGFKGGTAAYLLYGLPRFSIDLDFNLLDSEKEIFVFENMSKLLSEYGTLEEKANKHYTLFYLLRYKSGLRNLKIEISKRSIVSQYETRAFLGIPMRVMSQPDMFANKLIALTERKQLANRDIFDVHFFFKQNWVVNTKLIEKHTQISYSQYLERCIQTIENVSSESMLANMGELVDNQTKYWIKNHLKEETLFLLRTSQDPVAD</sequence>
<comment type="caution">
    <text evidence="1">The sequence shown here is derived from an EMBL/GenBank/DDBJ whole genome shotgun (WGS) entry which is preliminary data.</text>
</comment>
<evidence type="ECO:0008006" key="3">
    <source>
        <dbReference type="Google" id="ProtNLM"/>
    </source>
</evidence>
<organism evidence="1 2">
    <name type="scientific">Candidatus Amesbacteria bacterium GW2011_GWA2_47_11b</name>
    <dbReference type="NCBI Taxonomy" id="1618358"/>
    <lineage>
        <taxon>Bacteria</taxon>
        <taxon>Candidatus Amesiibacteriota</taxon>
    </lineage>
</organism>
<dbReference type="Gene3D" id="3.10.450.620">
    <property type="entry name" value="JHP933, nucleotidyltransferase-like core domain"/>
    <property type="match status" value="1"/>
</dbReference>
<dbReference type="EMBL" id="LCNO01000026">
    <property type="protein sequence ID" value="KKU57092.1"/>
    <property type="molecule type" value="Genomic_DNA"/>
</dbReference>
<dbReference type="STRING" id="1618358.UX80_C0026G0003"/>
<name>A0A0G1RJ65_9BACT</name>
<dbReference type="Pfam" id="PF08843">
    <property type="entry name" value="AbiEii"/>
    <property type="match status" value="1"/>
</dbReference>
<dbReference type="Proteomes" id="UP000034307">
    <property type="component" value="Unassembled WGS sequence"/>
</dbReference>
<protein>
    <recommendedName>
        <fullName evidence="3">Nucleotidyl transferase AbiEii/AbiGii toxin family protein</fullName>
    </recommendedName>
</protein>
<gene>
    <name evidence="1" type="ORF">UX80_C0026G0003</name>
</gene>
<reference evidence="1 2" key="1">
    <citation type="journal article" date="2015" name="Nature">
        <title>rRNA introns, odd ribosomes, and small enigmatic genomes across a large radiation of phyla.</title>
        <authorList>
            <person name="Brown C.T."/>
            <person name="Hug L.A."/>
            <person name="Thomas B.C."/>
            <person name="Sharon I."/>
            <person name="Castelle C.J."/>
            <person name="Singh A."/>
            <person name="Wilkins M.J."/>
            <person name="Williams K.H."/>
            <person name="Banfield J.F."/>
        </authorList>
    </citation>
    <scope>NUCLEOTIDE SEQUENCE [LARGE SCALE GENOMIC DNA]</scope>
</reference>